<keyword evidence="4" id="KW-0326">Glycosidase</keyword>
<dbReference type="SMART" id="SM00768">
    <property type="entry name" value="X8"/>
    <property type="match status" value="1"/>
</dbReference>
<comment type="caution">
    <text evidence="8">The sequence shown here is derived from an EMBL/GenBank/DDBJ whole genome shotgun (WGS) entry which is preliminary data.</text>
</comment>
<comment type="similarity">
    <text evidence="1 5">Belongs to the glycosyl hydrolase 17 family.</text>
</comment>
<evidence type="ECO:0000256" key="2">
    <source>
        <dbReference type="ARBA" id="ARBA00022729"/>
    </source>
</evidence>
<dbReference type="InterPro" id="IPR017853">
    <property type="entry name" value="GH"/>
</dbReference>
<name>A0ABR0WX35_REHGL</name>
<accession>A0ABR0WX35</accession>
<evidence type="ECO:0000313" key="9">
    <source>
        <dbReference type="Proteomes" id="UP001318860"/>
    </source>
</evidence>
<dbReference type="PANTHER" id="PTHR31044:SF140">
    <property type="entry name" value="EXPRESSED PROTEIN"/>
    <property type="match status" value="1"/>
</dbReference>
<keyword evidence="9" id="KW-1185">Reference proteome</keyword>
<dbReference type="InterPro" id="IPR012946">
    <property type="entry name" value="X8"/>
</dbReference>
<evidence type="ECO:0000259" key="7">
    <source>
        <dbReference type="SMART" id="SM00768"/>
    </source>
</evidence>
<dbReference type="PANTHER" id="PTHR31044">
    <property type="entry name" value="BETA-1,3 GLUCANASE"/>
    <property type="match status" value="1"/>
</dbReference>
<evidence type="ECO:0000256" key="5">
    <source>
        <dbReference type="RuleBase" id="RU004335"/>
    </source>
</evidence>
<proteinExistence type="inferred from homology"/>
<dbReference type="Pfam" id="PF00332">
    <property type="entry name" value="Glyco_hydro_17"/>
    <property type="match status" value="1"/>
</dbReference>
<evidence type="ECO:0000256" key="1">
    <source>
        <dbReference type="ARBA" id="ARBA00008773"/>
    </source>
</evidence>
<dbReference type="EMBL" id="JABTTQ020000008">
    <property type="protein sequence ID" value="KAK6151156.1"/>
    <property type="molecule type" value="Genomic_DNA"/>
</dbReference>
<dbReference type="SUPFAM" id="SSF51445">
    <property type="entry name" value="(Trans)glycosidases"/>
    <property type="match status" value="1"/>
</dbReference>
<organism evidence="8 9">
    <name type="scientific">Rehmannia glutinosa</name>
    <name type="common">Chinese foxglove</name>
    <dbReference type="NCBI Taxonomy" id="99300"/>
    <lineage>
        <taxon>Eukaryota</taxon>
        <taxon>Viridiplantae</taxon>
        <taxon>Streptophyta</taxon>
        <taxon>Embryophyta</taxon>
        <taxon>Tracheophyta</taxon>
        <taxon>Spermatophyta</taxon>
        <taxon>Magnoliopsida</taxon>
        <taxon>eudicotyledons</taxon>
        <taxon>Gunneridae</taxon>
        <taxon>Pentapetalae</taxon>
        <taxon>asterids</taxon>
        <taxon>lamiids</taxon>
        <taxon>Lamiales</taxon>
        <taxon>Orobanchaceae</taxon>
        <taxon>Rehmannieae</taxon>
        <taxon>Rehmannia</taxon>
    </lineage>
</organism>
<sequence>MNMLWLLSLFSLLLWCSTAKAQEPVEFLPLHDSTTLPLQSPSLNGQPLAVQVETESLKNVSKSVLMAETWLRNYVLPFYPSTNITTIIVGHSVFCNKDEQHNMGFILPAIKNIHYSLTRWGLQNDIKVTSSFSSNCLDSKSENYRVDLAENHIKPLLTVLEEINSPYVVNPSPHLDSMSDETLSLLKTHFKSMKNLGDFHLNRVSVIILSPRKEKPTNRKLSFIDISKNIVPFPAYNAKSPLPPLIGTISPTPYSFPPESNPRSPPPFLPHLAPMASPPFGPHLPPCDPSGGGGGGGSVGAPVGGVHNELWCVAKPSVPPETLQEALDYACGDGGADCEAIGDGGSCYFPDTVVAHASYAFNSYWQKNKRSGGTCGFGGTAMLINSDPSYRHCRFSLS</sequence>
<dbReference type="Gene3D" id="1.20.58.1040">
    <property type="match status" value="1"/>
</dbReference>
<dbReference type="InterPro" id="IPR044788">
    <property type="entry name" value="X8_dom_prot"/>
</dbReference>
<reference evidence="8 9" key="1">
    <citation type="journal article" date="2021" name="Comput. Struct. Biotechnol. J.">
        <title>De novo genome assembly of the potent medicinal plant Rehmannia glutinosa using nanopore technology.</title>
        <authorList>
            <person name="Ma L."/>
            <person name="Dong C."/>
            <person name="Song C."/>
            <person name="Wang X."/>
            <person name="Zheng X."/>
            <person name="Niu Y."/>
            <person name="Chen S."/>
            <person name="Feng W."/>
        </authorList>
    </citation>
    <scope>NUCLEOTIDE SEQUENCE [LARGE SCALE GENOMIC DNA]</scope>
    <source>
        <strain evidence="8">DH-2019</strain>
    </source>
</reference>
<dbReference type="Pfam" id="PF07983">
    <property type="entry name" value="X8"/>
    <property type="match status" value="1"/>
</dbReference>
<dbReference type="Gene3D" id="3.20.20.80">
    <property type="entry name" value="Glycosidases"/>
    <property type="match status" value="1"/>
</dbReference>
<evidence type="ECO:0000313" key="8">
    <source>
        <dbReference type="EMBL" id="KAK6151156.1"/>
    </source>
</evidence>
<dbReference type="Proteomes" id="UP001318860">
    <property type="component" value="Unassembled WGS sequence"/>
</dbReference>
<keyword evidence="3" id="KW-0378">Hydrolase</keyword>
<feature type="chain" id="PRO_5046891901" description="X8 domain-containing protein" evidence="6">
    <location>
        <begin position="22"/>
        <end position="398"/>
    </location>
</feature>
<dbReference type="InterPro" id="IPR000490">
    <property type="entry name" value="Glyco_hydro_17"/>
</dbReference>
<protein>
    <recommendedName>
        <fullName evidence="7">X8 domain-containing protein</fullName>
    </recommendedName>
</protein>
<evidence type="ECO:0000256" key="4">
    <source>
        <dbReference type="ARBA" id="ARBA00023295"/>
    </source>
</evidence>
<evidence type="ECO:0000256" key="3">
    <source>
        <dbReference type="ARBA" id="ARBA00022801"/>
    </source>
</evidence>
<evidence type="ECO:0000256" key="6">
    <source>
        <dbReference type="SAM" id="SignalP"/>
    </source>
</evidence>
<feature type="signal peptide" evidence="6">
    <location>
        <begin position="1"/>
        <end position="21"/>
    </location>
</feature>
<gene>
    <name evidence="8" type="ORF">DH2020_016088</name>
</gene>
<feature type="domain" description="X8" evidence="7">
    <location>
        <begin position="310"/>
        <end position="395"/>
    </location>
</feature>
<keyword evidence="2 6" id="KW-0732">Signal</keyword>